<dbReference type="EMBL" id="OZ020101">
    <property type="protein sequence ID" value="CAK9274286.1"/>
    <property type="molecule type" value="Genomic_DNA"/>
</dbReference>
<dbReference type="Proteomes" id="UP001497444">
    <property type="component" value="Chromosome 6"/>
</dbReference>
<proteinExistence type="predicted"/>
<name>A0ABP0X8J8_9BRYO</name>
<organism evidence="1 2">
    <name type="scientific">Sphagnum jensenii</name>
    <dbReference type="NCBI Taxonomy" id="128206"/>
    <lineage>
        <taxon>Eukaryota</taxon>
        <taxon>Viridiplantae</taxon>
        <taxon>Streptophyta</taxon>
        <taxon>Embryophyta</taxon>
        <taxon>Bryophyta</taxon>
        <taxon>Sphagnophytina</taxon>
        <taxon>Sphagnopsida</taxon>
        <taxon>Sphagnales</taxon>
        <taxon>Sphagnaceae</taxon>
        <taxon>Sphagnum</taxon>
    </lineage>
</organism>
<evidence type="ECO:0000313" key="1">
    <source>
        <dbReference type="EMBL" id="CAK9274286.1"/>
    </source>
</evidence>
<protein>
    <submittedName>
        <fullName evidence="1">Uncharacterized protein</fullName>
    </submittedName>
</protein>
<sequence length="119" mass="13836">MPPASFDFNPGADGGRLEPGQLLHTWHQHLVRDVFRRSYDQYPRRTRQTVERTRASGDPNRQYLIGGETRAWRTAVVSTATMQTRFVWVHDNILRPMAHDHTYYISILNLSINRCTIAV</sequence>
<evidence type="ECO:0000313" key="2">
    <source>
        <dbReference type="Proteomes" id="UP001497444"/>
    </source>
</evidence>
<reference evidence="1" key="1">
    <citation type="submission" date="2024-02" db="EMBL/GenBank/DDBJ databases">
        <authorList>
            <consortium name="ELIXIR-Norway"/>
            <consortium name="Elixir Norway"/>
        </authorList>
    </citation>
    <scope>NUCLEOTIDE SEQUENCE</scope>
</reference>
<accession>A0ABP0X8J8</accession>
<keyword evidence="2" id="KW-1185">Reference proteome</keyword>
<gene>
    <name evidence="1" type="ORF">CSSPJE1EN1_LOCUS19764</name>
</gene>